<dbReference type="GO" id="GO:0005085">
    <property type="term" value="F:guanyl-nucleotide exchange factor activity"/>
    <property type="evidence" value="ECO:0007669"/>
    <property type="project" value="UniProtKB-KW"/>
</dbReference>
<evidence type="ECO:0000259" key="1">
    <source>
        <dbReference type="Pfam" id="PF26217"/>
    </source>
</evidence>
<dbReference type="InterPro" id="IPR058866">
    <property type="entry name" value="GDPGP1_N"/>
</dbReference>
<dbReference type="PANTHER" id="PTHR20884:SF9">
    <property type="entry name" value="OS12G0612100 PROTEIN"/>
    <property type="match status" value="1"/>
</dbReference>
<dbReference type="EMBL" id="NMUH01003716">
    <property type="protein sequence ID" value="MQM06810.1"/>
    <property type="molecule type" value="Genomic_DNA"/>
</dbReference>
<dbReference type="Proteomes" id="UP000652761">
    <property type="component" value="Unassembled WGS sequence"/>
</dbReference>
<reference evidence="2" key="1">
    <citation type="submission" date="2017-07" db="EMBL/GenBank/DDBJ databases">
        <title>Taro Niue Genome Assembly and Annotation.</title>
        <authorList>
            <person name="Atibalentja N."/>
            <person name="Keating K."/>
            <person name="Fields C.J."/>
        </authorList>
    </citation>
    <scope>NUCLEOTIDE SEQUENCE</scope>
    <source>
        <strain evidence="2">Niue_2</strain>
        <tissue evidence="2">Leaf</tissue>
    </source>
</reference>
<dbReference type="GO" id="GO:0080048">
    <property type="term" value="F:GDP-D-glucose phosphorylase activity"/>
    <property type="evidence" value="ECO:0007669"/>
    <property type="project" value="InterPro"/>
</dbReference>
<dbReference type="OrthoDB" id="417175at2759"/>
<evidence type="ECO:0000313" key="3">
    <source>
        <dbReference type="Proteomes" id="UP000652761"/>
    </source>
</evidence>
<gene>
    <name evidence="2" type="ORF">Taro_039639</name>
</gene>
<dbReference type="InterPro" id="IPR026506">
    <property type="entry name" value="GDPGP"/>
</dbReference>
<dbReference type="PANTHER" id="PTHR20884">
    <property type="entry name" value="GDP-D-GLUCOSE PHOSPHORYLASE 1"/>
    <property type="match status" value="1"/>
</dbReference>
<name>A0A843WWA7_COLES</name>
<dbReference type="GO" id="GO:0006006">
    <property type="term" value="P:glucose metabolic process"/>
    <property type="evidence" value="ECO:0007669"/>
    <property type="project" value="TreeGrafter"/>
</dbReference>
<accession>A0A843WWA7</accession>
<comment type="caution">
    <text evidence="2">The sequence shown here is derived from an EMBL/GenBank/DDBJ whole genome shotgun (WGS) entry which is preliminary data.</text>
</comment>
<sequence length="193" mass="21475">VRIPVFWLGTSKSSDGDLCSDFLGAGEKQSLLDSLLLAQWENRALKGLPRYDVTSCETKVIDGRKNFVALLNVNSNVNAFTEYENKIQQSGCQKLDYVKSDLEELLFCIAIGDKEGPEIVSSAMVPRDGIFFVVNANPIEYGHVLMVSCNVYSSPNAISKKSLELITRISAEIDNSYFHAFYDHLPSNSGKYF</sequence>
<dbReference type="AlphaFoldDB" id="A0A843WWA7"/>
<feature type="domain" description="GDPGP1-like N-terminal" evidence="1">
    <location>
        <begin position="32"/>
        <end position="186"/>
    </location>
</feature>
<dbReference type="GO" id="GO:0016787">
    <property type="term" value="F:hydrolase activity"/>
    <property type="evidence" value="ECO:0007669"/>
    <property type="project" value="UniProtKB-KW"/>
</dbReference>
<proteinExistence type="predicted"/>
<protein>
    <recommendedName>
        <fullName evidence="1">GDPGP1-like N-terminal domain-containing protein</fullName>
    </recommendedName>
</protein>
<keyword evidence="3" id="KW-1185">Reference proteome</keyword>
<organism evidence="2 3">
    <name type="scientific">Colocasia esculenta</name>
    <name type="common">Wild taro</name>
    <name type="synonym">Arum esculentum</name>
    <dbReference type="NCBI Taxonomy" id="4460"/>
    <lineage>
        <taxon>Eukaryota</taxon>
        <taxon>Viridiplantae</taxon>
        <taxon>Streptophyta</taxon>
        <taxon>Embryophyta</taxon>
        <taxon>Tracheophyta</taxon>
        <taxon>Spermatophyta</taxon>
        <taxon>Magnoliopsida</taxon>
        <taxon>Liliopsida</taxon>
        <taxon>Araceae</taxon>
        <taxon>Aroideae</taxon>
        <taxon>Colocasieae</taxon>
        <taxon>Colocasia</taxon>
    </lineage>
</organism>
<feature type="non-terminal residue" evidence="2">
    <location>
        <position position="1"/>
    </location>
</feature>
<dbReference type="Pfam" id="PF26217">
    <property type="entry name" value="GDPGP1_N"/>
    <property type="match status" value="1"/>
</dbReference>
<feature type="non-terminal residue" evidence="2">
    <location>
        <position position="193"/>
    </location>
</feature>
<dbReference type="GO" id="GO:0000166">
    <property type="term" value="F:nucleotide binding"/>
    <property type="evidence" value="ECO:0007669"/>
    <property type="project" value="UniProtKB-KW"/>
</dbReference>
<dbReference type="GO" id="GO:0005737">
    <property type="term" value="C:cytoplasm"/>
    <property type="evidence" value="ECO:0007669"/>
    <property type="project" value="UniProtKB-SubCell"/>
</dbReference>
<evidence type="ECO:0000313" key="2">
    <source>
        <dbReference type="EMBL" id="MQM06810.1"/>
    </source>
</evidence>